<evidence type="ECO:0000256" key="7">
    <source>
        <dbReference type="ARBA" id="ARBA00023157"/>
    </source>
</evidence>
<dbReference type="CTD" id="561898"/>
<evidence type="ECO:0000256" key="1">
    <source>
        <dbReference type="ARBA" id="ARBA00004651"/>
    </source>
</evidence>
<dbReference type="PANTHER" id="PTHR45695:SF23">
    <property type="entry name" value="GALANIN-LIKE G-PROTEIN COUPLED RECEPTOR NPR-9"/>
    <property type="match status" value="1"/>
</dbReference>
<dbReference type="Pfam" id="PF00001">
    <property type="entry name" value="7tm_1"/>
    <property type="match status" value="1"/>
</dbReference>
<protein>
    <submittedName>
        <fullName evidence="13 15">G-protein coupled receptor 54</fullName>
    </submittedName>
</protein>
<evidence type="ECO:0000256" key="10">
    <source>
        <dbReference type="ARBA" id="ARBA00023224"/>
    </source>
</evidence>
<evidence type="ECO:0000313" key="14">
    <source>
        <dbReference type="Proteomes" id="UP000694891"/>
    </source>
</evidence>
<keyword evidence="10" id="KW-0807">Transducer</keyword>
<dbReference type="InterPro" id="IPR008103">
    <property type="entry name" value="KiSS_1_rcpt"/>
</dbReference>
<keyword evidence="8 15" id="KW-0675">Receptor</keyword>
<evidence type="ECO:0000256" key="6">
    <source>
        <dbReference type="ARBA" id="ARBA00023136"/>
    </source>
</evidence>
<feature type="transmembrane region" description="Helical" evidence="11">
    <location>
        <begin position="270"/>
        <end position="291"/>
    </location>
</feature>
<dbReference type="GeneTree" id="ENSGT01130000278323"/>
<dbReference type="PRINTS" id="PR00237">
    <property type="entry name" value="GPCRRHODOPSN"/>
</dbReference>
<dbReference type="FunFam" id="1.20.1070.10:FF:000171">
    <property type="entry name" value="KISS1 receptor b"/>
    <property type="match status" value="1"/>
</dbReference>
<keyword evidence="6 11" id="KW-0472">Membrane</keyword>
<dbReference type="CDD" id="cd15095">
    <property type="entry name" value="7tmA_KiSS1R"/>
    <property type="match status" value="1"/>
</dbReference>
<dbReference type="Ensembl" id="ENSSPAT00000028595.1">
    <property type="protein sequence ID" value="ENSSPAP00000028138.1"/>
    <property type="gene ID" value="ENSSPAG00000020212.1"/>
</dbReference>
<evidence type="ECO:0000256" key="8">
    <source>
        <dbReference type="ARBA" id="ARBA00023170"/>
    </source>
</evidence>
<dbReference type="PROSITE" id="PS50262">
    <property type="entry name" value="G_PROTEIN_RECEP_F1_2"/>
    <property type="match status" value="1"/>
</dbReference>
<feature type="transmembrane region" description="Helical" evidence="11">
    <location>
        <begin position="47"/>
        <end position="71"/>
    </location>
</feature>
<evidence type="ECO:0000256" key="9">
    <source>
        <dbReference type="ARBA" id="ARBA00023180"/>
    </source>
</evidence>
<dbReference type="Gene3D" id="1.20.1070.10">
    <property type="entry name" value="Rhodopsin 7-helix transmembrane proteins"/>
    <property type="match status" value="1"/>
</dbReference>
<dbReference type="GO" id="GO:0005886">
    <property type="term" value="C:plasma membrane"/>
    <property type="evidence" value="ECO:0007669"/>
    <property type="project" value="UniProtKB-SubCell"/>
</dbReference>
<evidence type="ECO:0000259" key="12">
    <source>
        <dbReference type="PROSITE" id="PS50262"/>
    </source>
</evidence>
<dbReference type="RefSeq" id="XP_008283483.1">
    <property type="nucleotide sequence ID" value="XM_008285261.1"/>
</dbReference>
<keyword evidence="3 11" id="KW-0812">Transmembrane</keyword>
<dbReference type="Proteomes" id="UP000694891">
    <property type="component" value="Unplaced"/>
</dbReference>
<reference evidence="15" key="2">
    <citation type="submission" date="2025-04" db="UniProtKB">
        <authorList>
            <consortium name="RefSeq"/>
        </authorList>
    </citation>
    <scope>IDENTIFICATION</scope>
</reference>
<keyword evidence="9" id="KW-0325">Glycoprotein</keyword>
<keyword evidence="14" id="KW-1185">Reference proteome</keyword>
<dbReference type="SUPFAM" id="SSF81321">
    <property type="entry name" value="Family A G protein-coupled receptor-like"/>
    <property type="match status" value="1"/>
</dbReference>
<dbReference type="GO" id="GO:0008528">
    <property type="term" value="F:G protein-coupled peptide receptor activity"/>
    <property type="evidence" value="ECO:0007669"/>
    <property type="project" value="UniProtKB-ARBA"/>
</dbReference>
<proteinExistence type="predicted"/>
<reference evidence="13" key="1">
    <citation type="submission" date="2023-09" db="UniProtKB">
        <authorList>
            <consortium name="Ensembl"/>
        </authorList>
    </citation>
    <scope>IDENTIFICATION</scope>
</reference>
<evidence type="ECO:0000313" key="15">
    <source>
        <dbReference type="RefSeq" id="XP_008283483.1"/>
    </source>
</evidence>
<accession>A0A3B5B3H2</accession>
<dbReference type="OrthoDB" id="2132067at2759"/>
<dbReference type="InterPro" id="IPR000276">
    <property type="entry name" value="GPCR_Rhodpsn"/>
</dbReference>
<keyword evidence="7" id="KW-1015">Disulfide bond</keyword>
<dbReference type="InterPro" id="IPR017452">
    <property type="entry name" value="GPCR_Rhodpsn_7TM"/>
</dbReference>
<evidence type="ECO:0000256" key="5">
    <source>
        <dbReference type="ARBA" id="ARBA00023040"/>
    </source>
</evidence>
<comment type="subcellular location">
    <subcellularLocation>
        <location evidence="1">Cell membrane</location>
        <topology evidence="1">Multi-pass membrane protein</topology>
    </subcellularLocation>
</comment>
<sequence length="378" mass="43242">MYASEELWNSTDRVWINGSEANFSLGRRGDEEDEEEGGQHPFLTDAWLVPLFFSLIMLVGLVGNSLVIYVISKHRQMRTATNFYIANLAATDIIFLVCCVPFTATLYPLPGWIFGNFMCKFVAFLQQVTVQATCITLTAMSGDRCYVTVYPLKSLRHRTPKVAMIVSVCIWIGSFILSTPILMYQRIEEGYWYGPRQYCMERFPSKTHERAFILYQFIAAYLLPVLTISFCYTLMVKRVGQPTVEPVDNNYQVNLLSERTISIRSKVSKMVVVIVLLFAICWGPIQIFVLFQSFYPNYRPNYATYKIKTWANCMSYANSSVNPIVYGFMGASFQKSFRKTFPFLFKHKVRDSSMASRTANAEIKFVAAEEGNNNNGVN</sequence>
<feature type="transmembrane region" description="Helical" evidence="11">
    <location>
        <begin position="121"/>
        <end position="141"/>
    </location>
</feature>
<dbReference type="STRING" id="144197.ENSSPAP00000028138"/>
<name>A0A3B5B3H2_9TELE</name>
<evidence type="ECO:0000256" key="3">
    <source>
        <dbReference type="ARBA" id="ARBA00022692"/>
    </source>
</evidence>
<evidence type="ECO:0000256" key="11">
    <source>
        <dbReference type="SAM" id="Phobius"/>
    </source>
</evidence>
<dbReference type="AlphaFoldDB" id="A0A3B5B3H2"/>
<feature type="transmembrane region" description="Helical" evidence="11">
    <location>
        <begin position="162"/>
        <end position="184"/>
    </location>
</feature>
<keyword evidence="4 11" id="KW-1133">Transmembrane helix</keyword>
<dbReference type="PANTHER" id="PTHR45695">
    <property type="entry name" value="LEUCOKININ RECEPTOR-RELATED"/>
    <property type="match status" value="1"/>
</dbReference>
<feature type="domain" description="G-protein coupled receptors family 1 profile" evidence="12">
    <location>
        <begin position="63"/>
        <end position="326"/>
    </location>
</feature>
<evidence type="ECO:0000256" key="2">
    <source>
        <dbReference type="ARBA" id="ARBA00022475"/>
    </source>
</evidence>
<organism evidence="13">
    <name type="scientific">Stegastes partitus</name>
    <name type="common">bicolor damselfish</name>
    <dbReference type="NCBI Taxonomy" id="144197"/>
    <lineage>
        <taxon>Eukaryota</taxon>
        <taxon>Metazoa</taxon>
        <taxon>Chordata</taxon>
        <taxon>Craniata</taxon>
        <taxon>Vertebrata</taxon>
        <taxon>Euteleostomi</taxon>
        <taxon>Actinopterygii</taxon>
        <taxon>Neopterygii</taxon>
        <taxon>Teleostei</taxon>
        <taxon>Neoteleostei</taxon>
        <taxon>Acanthomorphata</taxon>
        <taxon>Ovalentaria</taxon>
        <taxon>Pomacentridae</taxon>
        <taxon>Stegastes</taxon>
    </lineage>
</organism>
<gene>
    <name evidence="15" type="primary">LOC103359751</name>
</gene>
<dbReference type="PRINTS" id="PR01728">
    <property type="entry name" value="KISS1RECEPTR"/>
</dbReference>
<evidence type="ECO:0000313" key="13">
    <source>
        <dbReference type="Ensembl" id="ENSSPAP00000028138.1"/>
    </source>
</evidence>
<feature type="transmembrane region" description="Helical" evidence="11">
    <location>
        <begin position="83"/>
        <end position="109"/>
    </location>
</feature>
<evidence type="ECO:0000256" key="4">
    <source>
        <dbReference type="ARBA" id="ARBA00022989"/>
    </source>
</evidence>
<keyword evidence="2" id="KW-1003">Cell membrane</keyword>
<feature type="transmembrane region" description="Helical" evidence="11">
    <location>
        <begin position="212"/>
        <end position="235"/>
    </location>
</feature>
<keyword evidence="5" id="KW-0297">G-protein coupled receptor</keyword>